<proteinExistence type="evidence at transcript level"/>
<protein>
    <submittedName>
        <fullName evidence="3">28 kDa salivary protein</fullName>
    </submittedName>
</protein>
<dbReference type="EMBL" id="DQ835361">
    <property type="protein sequence ID" value="ABI20166.1"/>
    <property type="molecule type" value="mRNA"/>
</dbReference>
<feature type="region of interest" description="Disordered" evidence="1">
    <location>
        <begin position="25"/>
        <end position="246"/>
    </location>
</feature>
<evidence type="ECO:0000313" key="3">
    <source>
        <dbReference type="EMBL" id="ABI20166.1"/>
    </source>
</evidence>
<feature type="signal peptide" evidence="2">
    <location>
        <begin position="1"/>
        <end position="17"/>
    </location>
</feature>
<feature type="compositionally biased region" description="Basic and acidic residues" evidence="1">
    <location>
        <begin position="66"/>
        <end position="77"/>
    </location>
</feature>
<gene>
    <name evidence="3" type="primary">M87</name>
</gene>
<feature type="compositionally biased region" description="Polar residues" evidence="1">
    <location>
        <begin position="193"/>
        <end position="206"/>
    </location>
</feature>
<feature type="compositionally biased region" description="Low complexity" evidence="1">
    <location>
        <begin position="124"/>
        <end position="138"/>
    </location>
</feature>
<feature type="compositionally biased region" description="Acidic residues" evidence="1">
    <location>
        <begin position="48"/>
        <end position="63"/>
    </location>
</feature>
<reference evidence="3" key="1">
    <citation type="journal article" date="2006" name="BMC Genomics">
        <title>High degree of conservancy among secreted salivary gland proteins from two geographically distant Phlebotomus duboscqi sandflies populations (Mali and Kenya).</title>
        <authorList>
            <person name="Kato H."/>
            <person name="Anderson J.M."/>
            <person name="Kamhawi S."/>
            <person name="Oliveira F."/>
            <person name="Lawyer P.G."/>
            <person name="Pham V.M."/>
            <person name="Sangare C.S."/>
            <person name="Samake S."/>
            <person name="Sissoko I."/>
            <person name="Garfield M."/>
            <person name="Sigutova L."/>
            <person name="Volf P."/>
            <person name="Doumbia S."/>
            <person name="Valenzuela J.G."/>
        </authorList>
    </citation>
    <scope>NUCLEOTIDE SEQUENCE</scope>
</reference>
<dbReference type="AlphaFoldDB" id="Q06K57"/>
<accession>Q06K57</accession>
<evidence type="ECO:0000256" key="1">
    <source>
        <dbReference type="SAM" id="MobiDB-lite"/>
    </source>
</evidence>
<organism evidence="3">
    <name type="scientific">Phlebotomus duboscqi</name>
    <name type="common">Sandfly</name>
    <dbReference type="NCBI Taxonomy" id="37738"/>
    <lineage>
        <taxon>Eukaryota</taxon>
        <taxon>Metazoa</taxon>
        <taxon>Ecdysozoa</taxon>
        <taxon>Arthropoda</taxon>
        <taxon>Hexapoda</taxon>
        <taxon>Insecta</taxon>
        <taxon>Pterygota</taxon>
        <taxon>Neoptera</taxon>
        <taxon>Endopterygota</taxon>
        <taxon>Diptera</taxon>
        <taxon>Nematocera</taxon>
        <taxon>Psychodoidea</taxon>
        <taxon>Psychodidae</taxon>
        <taxon>Phlebotomus</taxon>
        <taxon>Phlebotomus</taxon>
    </lineage>
</organism>
<evidence type="ECO:0000256" key="2">
    <source>
        <dbReference type="SAM" id="SignalP"/>
    </source>
</evidence>
<feature type="compositionally biased region" description="Polar residues" evidence="1">
    <location>
        <begin position="78"/>
        <end position="94"/>
    </location>
</feature>
<feature type="compositionally biased region" description="Low complexity" evidence="1">
    <location>
        <begin position="149"/>
        <end position="160"/>
    </location>
</feature>
<keyword evidence="2" id="KW-0732">Signal</keyword>
<sequence>MLGHILTVGLIVVVAHCVALPSSRKPIPIDSQGEHFPVPFVSNQKDDDFYDDEYYPDIDDESVNEVVKDNGDKRGDRGSQSNVPGGTSRPSGAPTSDRRPSQSPKGETRPSCAPTGGKRPSQLPRGESPPSGRPTSGRRPPPSSRGESRPSGSSTSGRRPPQSPRGESRLPPTFPSSSDWGSFQGGQVPLTESFPTKGSDSFQYPSGESRPEATLPGSGRTPWGGITTPSRQNSRQEDRGQNRKHQIYTKYENAPVIYSFTTGYIHSGKVPDKVKMFKTNNSRGQIASGNVGDIFEVEIIEGPDNLNLRQSTIVGFGTRLTLENPTGGTVIGRVKTYRKGN</sequence>
<feature type="chain" id="PRO_5004165324" evidence="2">
    <location>
        <begin position="18"/>
        <end position="341"/>
    </location>
</feature>
<name>Q06K57_PHLDU</name>